<reference evidence="14" key="2">
    <citation type="journal article" date="2021" name="PeerJ">
        <title>Extensive microbial diversity within the chicken gut microbiome revealed by metagenomics and culture.</title>
        <authorList>
            <person name="Gilroy R."/>
            <person name="Ravi A."/>
            <person name="Getino M."/>
            <person name="Pursley I."/>
            <person name="Horton D.L."/>
            <person name="Alikhan N.F."/>
            <person name="Baker D."/>
            <person name="Gharbi K."/>
            <person name="Hall N."/>
            <person name="Watson M."/>
            <person name="Adriaenssens E.M."/>
            <person name="Foster-Nyarko E."/>
            <person name="Jarju S."/>
            <person name="Secka A."/>
            <person name="Antonio M."/>
            <person name="Oren A."/>
            <person name="Chaudhuri R.R."/>
            <person name="La Ragione R."/>
            <person name="Hildebrand F."/>
            <person name="Pallen M.J."/>
        </authorList>
    </citation>
    <scope>NUCLEOTIDE SEQUENCE</scope>
    <source>
        <strain evidence="14">B1-16210</strain>
    </source>
</reference>
<dbReference type="GO" id="GO:0016903">
    <property type="term" value="F:oxidoreductase activity, acting on the aldehyde or oxo group of donors"/>
    <property type="evidence" value="ECO:0007669"/>
    <property type="project" value="InterPro"/>
</dbReference>
<keyword evidence="14" id="KW-0670">Pyruvate</keyword>
<dbReference type="InterPro" id="IPR002869">
    <property type="entry name" value="Pyrv_flavodox_OxRed_cen"/>
</dbReference>
<dbReference type="PIRSF" id="PIRSF000159">
    <property type="entry name" value="NifJ"/>
    <property type="match status" value="1"/>
</dbReference>
<feature type="site" description="Important for catalytic activity" evidence="11">
    <location>
        <position position="62"/>
    </location>
</feature>
<dbReference type="SUPFAM" id="SSF52518">
    <property type="entry name" value="Thiamin diphosphate-binding fold (THDP-binding)"/>
    <property type="match status" value="2"/>
</dbReference>
<dbReference type="SUPFAM" id="SSF54862">
    <property type="entry name" value="4Fe-4S ferredoxins"/>
    <property type="match status" value="1"/>
</dbReference>
<evidence type="ECO:0000256" key="2">
    <source>
        <dbReference type="ARBA" id="ARBA00022448"/>
    </source>
</evidence>
<comment type="caution">
    <text evidence="14">The sequence shown here is derived from an EMBL/GenBank/DDBJ whole genome shotgun (WGS) entry which is preliminary data.</text>
</comment>
<comment type="cofactor">
    <cofactor evidence="12">
        <name>[4Fe-4S] cluster</name>
        <dbReference type="ChEBI" id="CHEBI:49883"/>
    </cofactor>
    <text evidence="12">Binds 3 [4Fe-4S] clusters per subunit.</text>
</comment>
<feature type="binding site" evidence="12">
    <location>
        <position position="809"/>
    </location>
    <ligand>
        <name>[4Fe-4S] cluster</name>
        <dbReference type="ChEBI" id="CHEBI:49883"/>
        <label>3</label>
    </ligand>
</feature>
<dbReference type="FunFam" id="3.40.50.970:FF:000012">
    <property type="entry name" value="Pyruvate:ferredoxin (Flavodoxin) oxidoreductase"/>
    <property type="match status" value="1"/>
</dbReference>
<dbReference type="EMBL" id="JADINE010000046">
    <property type="protein sequence ID" value="MBO8407562.1"/>
    <property type="molecule type" value="Genomic_DNA"/>
</dbReference>
<dbReference type="InterPro" id="IPR019752">
    <property type="entry name" value="Pyrv/ketoisovalerate_OxRed_cat"/>
</dbReference>
<feature type="binding site" evidence="10">
    <location>
        <begin position="979"/>
        <end position="984"/>
    </location>
    <ligand>
        <name>thiamine diphosphate</name>
        <dbReference type="ChEBI" id="CHEBI:58937"/>
    </ligand>
</feature>
<keyword evidence="5 9" id="KW-0249">Electron transport</keyword>
<feature type="binding site" evidence="10">
    <location>
        <position position="814"/>
    </location>
    <ligand>
        <name>thiamine diphosphate</name>
        <dbReference type="ChEBI" id="CHEBI:58937"/>
    </ligand>
</feature>
<feature type="site" description="Important for catalytic activity" evidence="11">
    <location>
        <position position="112"/>
    </location>
</feature>
<evidence type="ECO:0000256" key="3">
    <source>
        <dbReference type="ARBA" id="ARBA00022485"/>
    </source>
</evidence>
<feature type="binding site" evidence="12">
    <location>
        <position position="754"/>
    </location>
    <ligand>
        <name>[4Fe-4S] cluster</name>
        <dbReference type="ChEBI" id="CHEBI:49883"/>
        <label>1</label>
    </ligand>
</feature>
<dbReference type="AlphaFoldDB" id="A0A940DEX9"/>
<feature type="binding site" evidence="12">
    <location>
        <position position="1058"/>
    </location>
    <ligand>
        <name>[4Fe-4S] cluster</name>
        <dbReference type="ChEBI" id="CHEBI:49883"/>
        <label>3</label>
    </ligand>
</feature>
<feature type="domain" description="4Fe-4S ferredoxin-type" evidence="13">
    <location>
        <begin position="735"/>
        <end position="764"/>
    </location>
</feature>
<organism evidence="14 15">
    <name type="scientific">Candidatus Enterousia excrementavium</name>
    <dbReference type="NCBI Taxonomy" id="2840789"/>
    <lineage>
        <taxon>Bacteria</taxon>
        <taxon>Pseudomonadati</taxon>
        <taxon>Pseudomonadota</taxon>
        <taxon>Alphaproteobacteria</taxon>
        <taxon>Candidatus Enterousia</taxon>
    </lineage>
</organism>
<dbReference type="GO" id="GO:0030976">
    <property type="term" value="F:thiamine pyrophosphate binding"/>
    <property type="evidence" value="ECO:0007669"/>
    <property type="project" value="InterPro"/>
</dbReference>
<dbReference type="Pfam" id="PF02775">
    <property type="entry name" value="TPP_enzyme_C"/>
    <property type="match status" value="1"/>
</dbReference>
<dbReference type="GO" id="GO:0044281">
    <property type="term" value="P:small molecule metabolic process"/>
    <property type="evidence" value="ECO:0007669"/>
    <property type="project" value="UniProtKB-ARBA"/>
</dbReference>
<dbReference type="SUPFAM" id="SSF52922">
    <property type="entry name" value="TK C-terminal domain-like"/>
    <property type="match status" value="1"/>
</dbReference>
<evidence type="ECO:0000256" key="8">
    <source>
        <dbReference type="ARBA" id="ARBA00023014"/>
    </source>
</evidence>
<feature type="binding site" evidence="12">
    <location>
        <position position="686"/>
    </location>
    <ligand>
        <name>[4Fe-4S] cluster</name>
        <dbReference type="ChEBI" id="CHEBI:49883"/>
        <label>1</label>
    </ligand>
</feature>
<dbReference type="GO" id="GO:0006979">
    <property type="term" value="P:response to oxidative stress"/>
    <property type="evidence" value="ECO:0007669"/>
    <property type="project" value="TreeGrafter"/>
</dbReference>
<dbReference type="InterPro" id="IPR011766">
    <property type="entry name" value="TPP_enzyme_TPP-bd"/>
</dbReference>
<feature type="binding site" evidence="10">
    <location>
        <position position="112"/>
    </location>
    <ligand>
        <name>pyruvate</name>
        <dbReference type="ChEBI" id="CHEBI:15361"/>
    </ligand>
</feature>
<feature type="binding site" evidence="12">
    <location>
        <position position="689"/>
    </location>
    <ligand>
        <name>[4Fe-4S] cluster</name>
        <dbReference type="ChEBI" id="CHEBI:49883"/>
        <label>1</label>
    </ligand>
</feature>
<dbReference type="PROSITE" id="PS51379">
    <property type="entry name" value="4FE4S_FER_2"/>
    <property type="match status" value="2"/>
</dbReference>
<feature type="binding site" evidence="10">
    <location>
        <position position="29"/>
    </location>
    <ligand>
        <name>pyruvate</name>
        <dbReference type="ChEBI" id="CHEBI:15361"/>
    </ligand>
</feature>
<dbReference type="SMART" id="SM00890">
    <property type="entry name" value="EKR"/>
    <property type="match status" value="1"/>
</dbReference>
<dbReference type="PANTHER" id="PTHR32154:SF0">
    <property type="entry name" value="PYRUVATE-FLAVODOXIN OXIDOREDUCTASE-RELATED"/>
    <property type="match status" value="1"/>
</dbReference>
<feature type="binding site" evidence="12">
    <location>
        <position position="750"/>
    </location>
    <ligand>
        <name>[4Fe-4S] cluster</name>
        <dbReference type="ChEBI" id="CHEBI:49883"/>
        <label>2</label>
    </ligand>
</feature>
<name>A0A940DEX9_9PROT</name>
<keyword evidence="7 12" id="KW-0408">Iron</keyword>
<feature type="site" description="Important for catalytic activity" evidence="11">
    <location>
        <position position="29"/>
    </location>
</feature>
<dbReference type="EC" id="1.2.7.-" evidence="9"/>
<dbReference type="InterPro" id="IPR029061">
    <property type="entry name" value="THDP-binding"/>
</dbReference>
<feature type="site" description="Important for catalytic activity" evidence="11">
    <location>
        <position position="984"/>
    </location>
</feature>
<feature type="binding site" evidence="10">
    <location>
        <position position="62"/>
    </location>
    <ligand>
        <name>thiamine diphosphate</name>
        <dbReference type="ChEBI" id="CHEBI:58937"/>
    </ligand>
</feature>
<comment type="catalytic activity">
    <reaction evidence="9">
        <text>oxidized [flavodoxin] + pyruvate + CoA + 2 H(+) = reduced [flavodoxin] + acetyl-CoA + CO2</text>
        <dbReference type="Rhea" id="RHEA:44140"/>
        <dbReference type="Rhea" id="RHEA-COMP:10622"/>
        <dbReference type="Rhea" id="RHEA-COMP:10623"/>
        <dbReference type="ChEBI" id="CHEBI:15361"/>
        <dbReference type="ChEBI" id="CHEBI:15378"/>
        <dbReference type="ChEBI" id="CHEBI:16526"/>
        <dbReference type="ChEBI" id="CHEBI:57287"/>
        <dbReference type="ChEBI" id="CHEBI:57288"/>
        <dbReference type="ChEBI" id="CHEBI:57618"/>
        <dbReference type="ChEBI" id="CHEBI:58210"/>
    </reaction>
</comment>
<dbReference type="Pfam" id="PF01558">
    <property type="entry name" value="POR"/>
    <property type="match status" value="1"/>
</dbReference>
<dbReference type="SUPFAM" id="SSF53323">
    <property type="entry name" value="Pyruvate-ferredoxin oxidoreductase, PFOR, domain III"/>
    <property type="match status" value="1"/>
</dbReference>
<dbReference type="Pfam" id="PF17147">
    <property type="entry name" value="PFOR_II"/>
    <property type="match status" value="1"/>
</dbReference>
<dbReference type="PANTHER" id="PTHR32154">
    <property type="entry name" value="PYRUVATE-FLAVODOXIN OXIDOREDUCTASE-RELATED"/>
    <property type="match status" value="1"/>
</dbReference>
<protein>
    <recommendedName>
        <fullName evidence="9">Pyruvate-flavodoxin oxidoreductase</fullName>
        <ecNumber evidence="9">1.2.7.-</ecNumber>
    </recommendedName>
</protein>
<dbReference type="InterPro" id="IPR017900">
    <property type="entry name" value="4Fe4S_Fe_S_CS"/>
</dbReference>
<dbReference type="Pfam" id="PF10371">
    <property type="entry name" value="EKR"/>
    <property type="match status" value="1"/>
</dbReference>
<evidence type="ECO:0000256" key="6">
    <source>
        <dbReference type="ARBA" id="ARBA00023002"/>
    </source>
</evidence>
<evidence type="ECO:0000256" key="4">
    <source>
        <dbReference type="ARBA" id="ARBA00022723"/>
    </source>
</evidence>
<dbReference type="Gene3D" id="3.40.50.970">
    <property type="match status" value="2"/>
</dbReference>
<dbReference type="InterPro" id="IPR019456">
    <property type="entry name" value="Pyrv-flavodox_OxRtase_EKR"/>
</dbReference>
<feature type="domain" description="4Fe-4S ferredoxin-type" evidence="13">
    <location>
        <begin position="677"/>
        <end position="706"/>
    </location>
</feature>
<keyword evidence="3 12" id="KW-0004">4Fe-4S</keyword>
<dbReference type="InterPro" id="IPR037112">
    <property type="entry name" value="Pyrv-flavodox_OxR_EKR_sf"/>
</dbReference>
<evidence type="ECO:0000256" key="11">
    <source>
        <dbReference type="PIRSR" id="PIRSR000159-2"/>
    </source>
</evidence>
<comment type="similarity">
    <text evidence="1 9">Belongs to the pyruvate:ferredoxin/flavodoxin oxidoreductase family.</text>
</comment>
<evidence type="ECO:0000256" key="12">
    <source>
        <dbReference type="PIRSR" id="PIRSR000159-50"/>
    </source>
</evidence>
<dbReference type="Pfam" id="PF01855">
    <property type="entry name" value="POR_N"/>
    <property type="match status" value="1"/>
</dbReference>
<keyword evidence="2 9" id="KW-0813">Transport</keyword>
<evidence type="ECO:0000313" key="15">
    <source>
        <dbReference type="Proteomes" id="UP000721442"/>
    </source>
</evidence>
<dbReference type="GO" id="GO:0005506">
    <property type="term" value="F:iron ion binding"/>
    <property type="evidence" value="ECO:0007669"/>
    <property type="project" value="InterPro"/>
</dbReference>
<feature type="binding site" evidence="12">
    <location>
        <position position="747"/>
    </location>
    <ligand>
        <name>[4Fe-4S] cluster</name>
        <dbReference type="ChEBI" id="CHEBI:49883"/>
        <label>2</label>
    </ligand>
</feature>
<keyword evidence="8 12" id="KW-0411">Iron-sulfur</keyword>
<evidence type="ECO:0000259" key="13">
    <source>
        <dbReference type="PROSITE" id="PS51379"/>
    </source>
</evidence>
<dbReference type="InterPro" id="IPR050722">
    <property type="entry name" value="Pyruvate:ferred/Flavod_OxRd"/>
</dbReference>
<dbReference type="Gene3D" id="3.40.920.10">
    <property type="entry name" value="Pyruvate-ferredoxin oxidoreductase, PFOR, domain III"/>
    <property type="match status" value="1"/>
</dbReference>
<feature type="binding site" evidence="12">
    <location>
        <position position="696"/>
    </location>
    <ligand>
        <name>[4Fe-4S] cluster</name>
        <dbReference type="ChEBI" id="CHEBI:49883"/>
        <label>2</label>
    </ligand>
</feature>
<sequence length="1168" mass="127317">MANLIVDGNWAAADVAYRCVDFAAIYPITPSSTMGELADEWSFQHKKNIWGAIPQIIEMQSEGGAAGAMHGALQMGSLATTFTASQGLLLMIPNMYKIAGEQTPFVMHVAARALATHALSIFGDHSDVMSVRSTGFAMLSSHNVQQAHDMAAIAHAATLRARVPFLHFFDGFRTSHEESRLIRIDDDVLREMIPDDLVLANRARGMTPDHPTIRGTAQNPDVFFQGREAANPLYMKTPETVQECMDKFATLTGRKYRLVEYVGDPKAENVIVAMGSACETIEETMAHLPAGLGLIKVHLFRPFPRDAFVAALPKTVKRIAVLDRCKEPGSLGEPLYQDVKTVVGDGAEVFGGRYGLGSKEFKPRDVKAVFENLMRGTLHHNFTVGIEDDLTGLSLKTDPAFAVQDDNFKTAILYGIGSDGTVGAVKNIVKIVGENSDLYPQSYAVYDSKKSGGLTASHIRFSDKPIQSQYLIEVADFISVSNFMIAQRFDVFRGLRAGGTVMINTSMAPDVAFANLPRDAQEHLIRMRARVFFLNANAAAAELGLGNRINTFIMLNFFNLTHVIDPDVAAKSAKIAIEKTYKKKGMEIVQANWAAVDKAAEYLHEYTLPSSVSNFAPDFVPAMTPATPVEIAGTLGEMAAQRGDALPVSRFRVDGEFGAGQYPVGTAKYEKRAISERVATVDLEKCIQCGKCSTLCPHAAIRIKAMTAEQAEAARRDGVIVVPMKTPELGPDMYFTLNISPADCTGCNVCVKNCPVHALSMIAMQDAGDQQKRFDAAQNIPDIPREKLNLNIPKHVELLPHYFEFPGACAGCGETPYIKMMSHLFGDRMVIANATGCSSIYGANLPTTPWTTDANGRGPAWSNSLFEDNAEYGLGMRIALNQKRDTLKGLLFELNIPNVEELFAERDPEKQRKIEENLRAGLEKIDSPRAALARSLVGEIVDKSVWIIGGDGWAYDIGYGGLDHILHSGENVNILVLDTEGYSNTGGQQSKATPFGASMKFAIGGKEHAKKDLGMIAMMSGAYVAQIALGANQAQAIRAFREAAAFPGPSIILAYAPCIAHGFQLQNGVEHQTQLVNTGAWPLYRFDPSLILDGHSPLTMDSNADEVTPLEDFLKTESRFGAARAANPHFDRLVAEAKENNHYRSELKKYIAHFAMMNAPTVKENGEG</sequence>
<feature type="binding site" evidence="12">
    <location>
        <position position="692"/>
    </location>
    <ligand>
        <name>[4Fe-4S] cluster</name>
        <dbReference type="ChEBI" id="CHEBI:49883"/>
        <label>1</label>
    </ligand>
</feature>
<evidence type="ECO:0000256" key="7">
    <source>
        <dbReference type="ARBA" id="ARBA00023004"/>
    </source>
</evidence>
<dbReference type="FunFam" id="3.40.50.920:FF:000007">
    <property type="entry name" value="Pyruvate:ferredoxin (Flavodoxin) oxidoreductase"/>
    <property type="match status" value="1"/>
</dbReference>
<dbReference type="InterPro" id="IPR017896">
    <property type="entry name" value="4Fe4S_Fe-S-bd"/>
</dbReference>
<reference evidence="14" key="1">
    <citation type="submission" date="2020-10" db="EMBL/GenBank/DDBJ databases">
        <authorList>
            <person name="Gilroy R."/>
        </authorList>
    </citation>
    <scope>NUCLEOTIDE SEQUENCE</scope>
    <source>
        <strain evidence="14">B1-16210</strain>
    </source>
</reference>
<dbReference type="CDD" id="cd07034">
    <property type="entry name" value="TPP_PYR_PFOR_IOR-alpha_like"/>
    <property type="match status" value="1"/>
</dbReference>
<feature type="binding site" evidence="12">
    <location>
        <position position="812"/>
    </location>
    <ligand>
        <name>[4Fe-4S] cluster</name>
        <dbReference type="ChEBI" id="CHEBI:49883"/>
        <label>3</label>
    </ligand>
</feature>
<dbReference type="Gene3D" id="4.10.780.10">
    <property type="entry name" value="Pyruvate-flavodoxin oxidoreductase, EKR domain"/>
    <property type="match status" value="1"/>
</dbReference>
<proteinExistence type="inferred from homology"/>
<keyword evidence="6 9" id="KW-0560">Oxidoreductase</keyword>
<evidence type="ECO:0000256" key="9">
    <source>
        <dbReference type="PIRNR" id="PIRNR000159"/>
    </source>
</evidence>
<accession>A0A940DEX9</accession>
<evidence type="ECO:0000256" key="1">
    <source>
        <dbReference type="ARBA" id="ARBA00009032"/>
    </source>
</evidence>
<evidence type="ECO:0000256" key="5">
    <source>
        <dbReference type="ARBA" id="ARBA00022982"/>
    </source>
</evidence>
<evidence type="ECO:0000313" key="14">
    <source>
        <dbReference type="EMBL" id="MBO8407562.1"/>
    </source>
</evidence>
<dbReference type="Gene3D" id="3.40.50.920">
    <property type="match status" value="1"/>
</dbReference>
<evidence type="ECO:0000256" key="10">
    <source>
        <dbReference type="PIRSR" id="PIRSR000159-1"/>
    </source>
</evidence>
<dbReference type="NCBIfam" id="TIGR02176">
    <property type="entry name" value="pyruv_ox_red"/>
    <property type="match status" value="1"/>
</dbReference>
<dbReference type="GO" id="GO:0051539">
    <property type="term" value="F:4 iron, 4 sulfur cluster binding"/>
    <property type="evidence" value="ECO:0007669"/>
    <property type="project" value="UniProtKB-KW"/>
</dbReference>
<dbReference type="Proteomes" id="UP000721442">
    <property type="component" value="Unassembled WGS sequence"/>
</dbReference>
<keyword evidence="4 12" id="KW-0479">Metal-binding</keyword>
<feature type="binding site" evidence="12">
    <location>
        <position position="837"/>
    </location>
    <ligand>
        <name>[4Fe-4S] cluster</name>
        <dbReference type="ChEBI" id="CHEBI:49883"/>
        <label>3</label>
    </ligand>
</feature>
<dbReference type="InterPro" id="IPR011895">
    <property type="entry name" value="Pyrv_flavodox_OxRed"/>
</dbReference>
<dbReference type="Gene3D" id="3.30.70.20">
    <property type="match status" value="1"/>
</dbReference>
<dbReference type="InterPro" id="IPR009014">
    <property type="entry name" value="Transketo_C/PFOR_II"/>
</dbReference>
<dbReference type="PROSITE" id="PS00198">
    <property type="entry name" value="4FE4S_FER_1"/>
    <property type="match status" value="2"/>
</dbReference>
<gene>
    <name evidence="14" type="primary">nifJ</name>
    <name evidence="14" type="ORF">IAC77_03845</name>
</gene>
<dbReference type="InterPro" id="IPR002880">
    <property type="entry name" value="Pyrv_Fd/Flavodoxin_OxRdtase_N"/>
</dbReference>
<dbReference type="GO" id="GO:0022900">
    <property type="term" value="P:electron transport chain"/>
    <property type="evidence" value="ECO:0007669"/>
    <property type="project" value="InterPro"/>
</dbReference>
<feature type="binding site" evidence="10">
    <location>
        <begin position="950"/>
        <end position="953"/>
    </location>
    <ligand>
        <name>thiamine diphosphate</name>
        <dbReference type="ChEBI" id="CHEBI:58937"/>
    </ligand>
</feature>
<dbReference type="InterPro" id="IPR033412">
    <property type="entry name" value="PFOR_II"/>
</dbReference>
<dbReference type="Pfam" id="PF12838">
    <property type="entry name" value="Fer4_7"/>
    <property type="match status" value="1"/>
</dbReference>
<feature type="binding site" evidence="12">
    <location>
        <position position="744"/>
    </location>
    <ligand>
        <name>[4Fe-4S] cluster</name>
        <dbReference type="ChEBI" id="CHEBI:49883"/>
        <label>2</label>
    </ligand>
</feature>
<feature type="binding site" evidence="10">
    <location>
        <position position="837"/>
    </location>
    <ligand>
        <name>thiamine diphosphate</name>
        <dbReference type="ChEBI" id="CHEBI:58937"/>
    </ligand>
</feature>
<comment type="function">
    <text evidence="9">Oxidoreductase required for the transfer of electrons from pyruvate to flavodoxin.</text>
</comment>